<evidence type="ECO:0000313" key="2">
    <source>
        <dbReference type="EMBL" id="CAF3965912.1"/>
    </source>
</evidence>
<evidence type="ECO:0000256" key="1">
    <source>
        <dbReference type="SAM" id="MobiDB-lite"/>
    </source>
</evidence>
<organism evidence="3 4">
    <name type="scientific">Rotaria magnacalcarata</name>
    <dbReference type="NCBI Taxonomy" id="392030"/>
    <lineage>
        <taxon>Eukaryota</taxon>
        <taxon>Metazoa</taxon>
        <taxon>Spiralia</taxon>
        <taxon>Gnathifera</taxon>
        <taxon>Rotifera</taxon>
        <taxon>Eurotatoria</taxon>
        <taxon>Bdelloidea</taxon>
        <taxon>Philodinida</taxon>
        <taxon>Philodinidae</taxon>
        <taxon>Rotaria</taxon>
    </lineage>
</organism>
<comment type="caution">
    <text evidence="3">The sequence shown here is derived from an EMBL/GenBank/DDBJ whole genome shotgun (WGS) entry which is preliminary data.</text>
</comment>
<accession>A0A820PAE2</accession>
<evidence type="ECO:0000313" key="3">
    <source>
        <dbReference type="EMBL" id="CAF4401575.1"/>
    </source>
</evidence>
<dbReference type="EMBL" id="CAJOBG010040723">
    <property type="protein sequence ID" value="CAF4401575.1"/>
    <property type="molecule type" value="Genomic_DNA"/>
</dbReference>
<dbReference type="AlphaFoldDB" id="A0A820PAE2"/>
<dbReference type="Proteomes" id="UP000663866">
    <property type="component" value="Unassembled WGS sequence"/>
</dbReference>
<reference evidence="3" key="1">
    <citation type="submission" date="2021-02" db="EMBL/GenBank/DDBJ databases">
        <authorList>
            <person name="Nowell W R."/>
        </authorList>
    </citation>
    <scope>NUCLEOTIDE SEQUENCE</scope>
</reference>
<name>A0A820PAE2_9BILA</name>
<gene>
    <name evidence="3" type="ORF">OVN521_LOCUS34900</name>
    <name evidence="2" type="ORF">SMN809_LOCUS10054</name>
</gene>
<keyword evidence="4" id="KW-1185">Reference proteome</keyword>
<sequence>STTKIHQTISELSSIPFTQAIASLYSDQPRTATHISPQPNNNQDENILLKTHIIQHKEEHAPLNEQIDKPLIISLINCLSMSQSTVSPEKSQSFIIEQSHAIGQSPPMHSTRKTLTPHDMKNMLYPPPRITDTEEIHRSSVLSTYSQ</sequence>
<protein>
    <submittedName>
        <fullName evidence="3">Uncharacterized protein</fullName>
    </submittedName>
</protein>
<feature type="region of interest" description="Disordered" evidence="1">
    <location>
        <begin position="125"/>
        <end position="147"/>
    </location>
</feature>
<dbReference type="EMBL" id="CAJOBI010003363">
    <property type="protein sequence ID" value="CAF3965912.1"/>
    <property type="molecule type" value="Genomic_DNA"/>
</dbReference>
<evidence type="ECO:0000313" key="4">
    <source>
        <dbReference type="Proteomes" id="UP000663866"/>
    </source>
</evidence>
<dbReference type="Proteomes" id="UP000676336">
    <property type="component" value="Unassembled WGS sequence"/>
</dbReference>
<proteinExistence type="predicted"/>
<feature type="non-terminal residue" evidence="3">
    <location>
        <position position="1"/>
    </location>
</feature>